<comment type="caution">
    <text evidence="2">The sequence shown here is derived from an EMBL/GenBank/DDBJ whole genome shotgun (WGS) entry which is preliminary data.</text>
</comment>
<evidence type="ECO:0000313" key="2">
    <source>
        <dbReference type="EMBL" id="KAB2574037.1"/>
    </source>
</evidence>
<dbReference type="Proteomes" id="UP000325902">
    <property type="component" value="Unassembled WGS sequence"/>
</dbReference>
<reference evidence="2 3" key="1">
    <citation type="journal article" date="2019" name="Sci. Rep.">
        <title>A multi-omics analysis of the grapevine pathogen Lasiodiplodia theobromae reveals that temperature affects the expression of virulence- and pathogenicity-related genes.</title>
        <authorList>
            <person name="Felix C."/>
            <person name="Meneses R."/>
            <person name="Goncalves M.F.M."/>
            <person name="Tilleman L."/>
            <person name="Duarte A.S."/>
            <person name="Jorrin-Novo J.V."/>
            <person name="Van de Peer Y."/>
            <person name="Deforce D."/>
            <person name="Van Nieuwerburgh F."/>
            <person name="Esteves A.C."/>
            <person name="Alves A."/>
        </authorList>
    </citation>
    <scope>NUCLEOTIDE SEQUENCE [LARGE SCALE GENOMIC DNA]</scope>
    <source>
        <strain evidence="2 3">LA-SOL3</strain>
    </source>
</reference>
<keyword evidence="1" id="KW-0472">Membrane</keyword>
<proteinExistence type="predicted"/>
<feature type="transmembrane region" description="Helical" evidence="1">
    <location>
        <begin position="81"/>
        <end position="103"/>
    </location>
</feature>
<dbReference type="AlphaFoldDB" id="A0A5N5D8S1"/>
<evidence type="ECO:0000313" key="3">
    <source>
        <dbReference type="Proteomes" id="UP000325902"/>
    </source>
</evidence>
<accession>A0A5N5D8S1</accession>
<dbReference type="EMBL" id="VCHE01000049">
    <property type="protein sequence ID" value="KAB2574037.1"/>
    <property type="molecule type" value="Genomic_DNA"/>
</dbReference>
<keyword evidence="1" id="KW-0812">Transmembrane</keyword>
<name>A0A5N5D8S1_9PEZI</name>
<sequence>MGYDMGLMPAIDPGVSNWFFWICSQKYNYDTSKEDVPSLCSDGAWKNANKDSSWTVYGFEVDHCLSEKVDTQCSLNVGLNLLIAVIVFNVVKVMTIIATIIVVKDRPLITVGDAASSFIKIPDEATKGMCLYSRVDFESKKKDGKAYHPVAAPRKFEVKQERWSSAASKRRWRVAIYLTGTALAGILSFFLVAIFMLNGQYNQLSKLFSVGLGTLNPYTLIQGWALASTGDAAIIQTVLIANFPQLLLSFLYFVLNSLFTSMALAAEWSHFSCSSSSSSSPARGLRVTHPRGSQRSTYFLSLPYRLGLPLLAASTFLHWTISQSIFVARIEGRSATDGPANLNDLEKTYWQPVITTCGYSPLGIFLALLTVAAVAGAALALGRWG</sequence>
<dbReference type="OrthoDB" id="5429634at2759"/>
<dbReference type="PANTHER" id="PTHR35395:SF1">
    <property type="entry name" value="DUF6536 DOMAIN-CONTAINING PROTEIN"/>
    <property type="match status" value="1"/>
</dbReference>
<feature type="transmembrane region" description="Helical" evidence="1">
    <location>
        <begin position="174"/>
        <end position="197"/>
    </location>
</feature>
<feature type="non-terminal residue" evidence="2">
    <location>
        <position position="385"/>
    </location>
</feature>
<dbReference type="PANTHER" id="PTHR35395">
    <property type="entry name" value="DUF6536 DOMAIN-CONTAINING PROTEIN"/>
    <property type="match status" value="1"/>
</dbReference>
<gene>
    <name evidence="2" type="ORF">DBV05_g7344</name>
</gene>
<keyword evidence="3" id="KW-1185">Reference proteome</keyword>
<organism evidence="2 3">
    <name type="scientific">Lasiodiplodia theobromae</name>
    <dbReference type="NCBI Taxonomy" id="45133"/>
    <lineage>
        <taxon>Eukaryota</taxon>
        <taxon>Fungi</taxon>
        <taxon>Dikarya</taxon>
        <taxon>Ascomycota</taxon>
        <taxon>Pezizomycotina</taxon>
        <taxon>Dothideomycetes</taxon>
        <taxon>Dothideomycetes incertae sedis</taxon>
        <taxon>Botryosphaeriales</taxon>
        <taxon>Botryosphaeriaceae</taxon>
        <taxon>Lasiodiplodia</taxon>
    </lineage>
</organism>
<evidence type="ECO:0000256" key="1">
    <source>
        <dbReference type="SAM" id="Phobius"/>
    </source>
</evidence>
<feature type="transmembrane region" description="Helical" evidence="1">
    <location>
        <begin position="362"/>
        <end position="382"/>
    </location>
</feature>
<protein>
    <submittedName>
        <fullName evidence="2">Uncharacterized protein</fullName>
    </submittedName>
</protein>
<keyword evidence="1" id="KW-1133">Transmembrane helix</keyword>